<gene>
    <name evidence="2" type="ORF">B0H17DRAFT_1065659</name>
</gene>
<reference evidence="2" key="1">
    <citation type="submission" date="2023-03" db="EMBL/GenBank/DDBJ databases">
        <title>Massive genome expansion in bonnet fungi (Mycena s.s.) driven by repeated elements and novel gene families across ecological guilds.</title>
        <authorList>
            <consortium name="Lawrence Berkeley National Laboratory"/>
            <person name="Harder C.B."/>
            <person name="Miyauchi S."/>
            <person name="Viragh M."/>
            <person name="Kuo A."/>
            <person name="Thoen E."/>
            <person name="Andreopoulos B."/>
            <person name="Lu D."/>
            <person name="Skrede I."/>
            <person name="Drula E."/>
            <person name="Henrissat B."/>
            <person name="Morin E."/>
            <person name="Kohler A."/>
            <person name="Barry K."/>
            <person name="LaButti K."/>
            <person name="Morin E."/>
            <person name="Salamov A."/>
            <person name="Lipzen A."/>
            <person name="Mereny Z."/>
            <person name="Hegedus B."/>
            <person name="Baldrian P."/>
            <person name="Stursova M."/>
            <person name="Weitz H."/>
            <person name="Taylor A."/>
            <person name="Grigoriev I.V."/>
            <person name="Nagy L.G."/>
            <person name="Martin F."/>
            <person name="Kauserud H."/>
        </authorList>
    </citation>
    <scope>NUCLEOTIDE SEQUENCE</scope>
    <source>
        <strain evidence="2">CBHHK067</strain>
    </source>
</reference>
<keyword evidence="1" id="KW-0560">Oxidoreductase</keyword>
<comment type="caution">
    <text evidence="2">The sequence shown here is derived from an EMBL/GenBank/DDBJ whole genome shotgun (WGS) entry which is preliminary data.</text>
</comment>
<evidence type="ECO:0008006" key="4">
    <source>
        <dbReference type="Google" id="ProtNLM"/>
    </source>
</evidence>
<dbReference type="Proteomes" id="UP001221757">
    <property type="component" value="Unassembled WGS sequence"/>
</dbReference>
<keyword evidence="3" id="KW-1185">Reference proteome</keyword>
<dbReference type="PANTHER" id="PTHR35870:SF1">
    <property type="entry name" value="PROTEIN, PUTATIVE (AFU_ORTHOLOGUE AFUA_5G03330)-RELATED"/>
    <property type="match status" value="1"/>
</dbReference>
<sequence length="477" mass="52439">MDSFPVQPLKPGLVNLPGATPASAALVVELLREDFRAHHCFFNDLLFHDHLSHHILSLHDLGAPVECIQAMYDMEAAMQRPLRPKGTPETTNKITEENWTGSLGEKHANMYPDYLAFFSSEIVKHGVTDVLERYLFSPEANGNGSLMLARFLGGVVHPIIQAGYGIEFGQDFVVAQGIALAAVTDPEAINLMDAPSGLPEIKSGPSTTLLALLREFQESPKLAPKPYDNDGRNFSGLVKWFNADPERGAAIREIYNKWTFNFEEEDFDKKIDECMWQATLLLGATSKPGRKPRMDFFLMHLLTSGLALRVVLDALRKPFHKAQLLQAYARSAAMYTLYRGRPRIDPALAMSYTDLPQPKGALSDTKTALGKAGGGSPWLALLNNATQHHEPHVVKAIRGLFYCAQQYGRTSPGAIIGAVDGDGNETHNGAAKVDGTLFIRVAGVLTDAMGWVAHGDEERGWDFSGIGWDETWRSPDA</sequence>
<dbReference type="PANTHER" id="PTHR35870">
    <property type="entry name" value="PROTEIN, PUTATIVE (AFU_ORTHOLOGUE AFUA_5G03330)-RELATED"/>
    <property type="match status" value="1"/>
</dbReference>
<evidence type="ECO:0000313" key="3">
    <source>
        <dbReference type="Proteomes" id="UP001221757"/>
    </source>
</evidence>
<protein>
    <recommendedName>
        <fullName evidence="4">Oxidoreductase AflY</fullName>
    </recommendedName>
</protein>
<dbReference type="AlphaFoldDB" id="A0AAD7DHT1"/>
<name>A0AAD7DHT1_MYCRO</name>
<dbReference type="InterPro" id="IPR025337">
    <property type="entry name" value="Questin_oxidase-like"/>
</dbReference>
<dbReference type="EMBL" id="JARKIE010000068">
    <property type="protein sequence ID" value="KAJ7689911.1"/>
    <property type="molecule type" value="Genomic_DNA"/>
</dbReference>
<dbReference type="GO" id="GO:0016491">
    <property type="term" value="F:oxidoreductase activity"/>
    <property type="evidence" value="ECO:0007669"/>
    <property type="project" value="UniProtKB-KW"/>
</dbReference>
<evidence type="ECO:0000313" key="2">
    <source>
        <dbReference type="EMBL" id="KAJ7689911.1"/>
    </source>
</evidence>
<accession>A0AAD7DHT1</accession>
<evidence type="ECO:0000256" key="1">
    <source>
        <dbReference type="ARBA" id="ARBA00023002"/>
    </source>
</evidence>
<organism evidence="2 3">
    <name type="scientific">Mycena rosella</name>
    <name type="common">Pink bonnet</name>
    <name type="synonym">Agaricus rosellus</name>
    <dbReference type="NCBI Taxonomy" id="1033263"/>
    <lineage>
        <taxon>Eukaryota</taxon>
        <taxon>Fungi</taxon>
        <taxon>Dikarya</taxon>
        <taxon>Basidiomycota</taxon>
        <taxon>Agaricomycotina</taxon>
        <taxon>Agaricomycetes</taxon>
        <taxon>Agaricomycetidae</taxon>
        <taxon>Agaricales</taxon>
        <taxon>Marasmiineae</taxon>
        <taxon>Mycenaceae</taxon>
        <taxon>Mycena</taxon>
    </lineage>
</organism>
<proteinExistence type="predicted"/>
<dbReference type="Pfam" id="PF14027">
    <property type="entry name" value="Questin_oxidase"/>
    <property type="match status" value="1"/>
</dbReference>